<sequence length="141" mass="14452">MTKTVFALGLGLALAASSALAAEPQQVTVSLTSASPMSQGMAMVLANQMQEQGAQVDILLCDTAGDMALKNATGEALKPNNVTPVQLLDAAIKKGATASVCALYLPNNGKTADDLRAGITPAKPADMAARLLEPQRKVIGF</sequence>
<reference evidence="2 3" key="1">
    <citation type="submission" date="2019-03" db="EMBL/GenBank/DDBJ databases">
        <title>Genomic Encyclopedia of Type Strains, Phase IV (KMG-IV): sequencing the most valuable type-strain genomes for metagenomic binning, comparative biology and taxonomic classification.</title>
        <authorList>
            <person name="Goeker M."/>
        </authorList>
    </citation>
    <scope>NUCLEOTIDE SEQUENCE [LARGE SCALE GENOMIC DNA]</scope>
    <source>
        <strain evidence="2 3">DSM 28679</strain>
    </source>
</reference>
<dbReference type="Proteomes" id="UP000294575">
    <property type="component" value="Unassembled WGS sequence"/>
</dbReference>
<comment type="caution">
    <text evidence="2">The sequence shown here is derived from an EMBL/GenBank/DDBJ whole genome shotgun (WGS) entry which is preliminary data.</text>
</comment>
<dbReference type="EMBL" id="SNYK01000008">
    <property type="protein sequence ID" value="TDQ37238.1"/>
    <property type="molecule type" value="Genomic_DNA"/>
</dbReference>
<dbReference type="InterPro" id="IPR027396">
    <property type="entry name" value="DsrEFH-like"/>
</dbReference>
<protein>
    <recommendedName>
        <fullName evidence="4">DsrE/DsrF/DsrH-like protein</fullName>
    </recommendedName>
</protein>
<feature type="chain" id="PRO_5021024351" description="DsrE/DsrF/DsrH-like protein" evidence="1">
    <location>
        <begin position="22"/>
        <end position="141"/>
    </location>
</feature>
<dbReference type="SUPFAM" id="SSF75169">
    <property type="entry name" value="DsrEFH-like"/>
    <property type="match status" value="1"/>
</dbReference>
<proteinExistence type="predicted"/>
<organism evidence="2 3">
    <name type="scientific">Thiopseudomonas denitrificans</name>
    <dbReference type="NCBI Taxonomy" id="1501432"/>
    <lineage>
        <taxon>Bacteria</taxon>
        <taxon>Pseudomonadati</taxon>
        <taxon>Pseudomonadota</taxon>
        <taxon>Gammaproteobacteria</taxon>
        <taxon>Pseudomonadales</taxon>
        <taxon>Pseudomonadaceae</taxon>
        <taxon>Thiopseudomonas</taxon>
    </lineage>
</organism>
<dbReference type="OrthoDB" id="7361822at2"/>
<gene>
    <name evidence="2" type="ORF">DFQ45_10818</name>
</gene>
<name>A0A4R6TU47_9GAMM</name>
<evidence type="ECO:0008006" key="4">
    <source>
        <dbReference type="Google" id="ProtNLM"/>
    </source>
</evidence>
<evidence type="ECO:0000256" key="1">
    <source>
        <dbReference type="SAM" id="SignalP"/>
    </source>
</evidence>
<dbReference type="RefSeq" id="WP_101495869.1">
    <property type="nucleotide sequence ID" value="NZ_LNJZ01000003.1"/>
</dbReference>
<dbReference type="AlphaFoldDB" id="A0A4R6TU47"/>
<feature type="signal peptide" evidence="1">
    <location>
        <begin position="1"/>
        <end position="21"/>
    </location>
</feature>
<keyword evidence="1" id="KW-0732">Signal</keyword>
<keyword evidence="3" id="KW-1185">Reference proteome</keyword>
<evidence type="ECO:0000313" key="2">
    <source>
        <dbReference type="EMBL" id="TDQ37238.1"/>
    </source>
</evidence>
<dbReference type="Gene3D" id="3.40.1260.10">
    <property type="entry name" value="DsrEFH-like"/>
    <property type="match status" value="1"/>
</dbReference>
<evidence type="ECO:0000313" key="3">
    <source>
        <dbReference type="Proteomes" id="UP000294575"/>
    </source>
</evidence>
<accession>A0A4R6TU47</accession>